<evidence type="ECO:0000313" key="2">
    <source>
        <dbReference type="EMBL" id="EJK66569.1"/>
    </source>
</evidence>
<gene>
    <name evidence="2" type="ORF">THAOC_12507</name>
</gene>
<feature type="region of interest" description="Disordered" evidence="1">
    <location>
        <begin position="61"/>
        <end position="119"/>
    </location>
</feature>
<organism evidence="2 3">
    <name type="scientific">Thalassiosira oceanica</name>
    <name type="common">Marine diatom</name>
    <dbReference type="NCBI Taxonomy" id="159749"/>
    <lineage>
        <taxon>Eukaryota</taxon>
        <taxon>Sar</taxon>
        <taxon>Stramenopiles</taxon>
        <taxon>Ochrophyta</taxon>
        <taxon>Bacillariophyta</taxon>
        <taxon>Coscinodiscophyceae</taxon>
        <taxon>Thalassiosirophycidae</taxon>
        <taxon>Thalassiosirales</taxon>
        <taxon>Thalassiosiraceae</taxon>
        <taxon>Thalassiosira</taxon>
    </lineage>
</organism>
<evidence type="ECO:0000256" key="1">
    <source>
        <dbReference type="SAM" id="MobiDB-lite"/>
    </source>
</evidence>
<dbReference type="Proteomes" id="UP000266841">
    <property type="component" value="Unassembled WGS sequence"/>
</dbReference>
<keyword evidence="3" id="KW-1185">Reference proteome</keyword>
<reference evidence="2 3" key="1">
    <citation type="journal article" date="2012" name="Genome Biol.">
        <title>Genome and low-iron response of an oceanic diatom adapted to chronic iron limitation.</title>
        <authorList>
            <person name="Lommer M."/>
            <person name="Specht M."/>
            <person name="Roy A.S."/>
            <person name="Kraemer L."/>
            <person name="Andreson R."/>
            <person name="Gutowska M.A."/>
            <person name="Wolf J."/>
            <person name="Bergner S.V."/>
            <person name="Schilhabel M.B."/>
            <person name="Klostermeier U.C."/>
            <person name="Beiko R.G."/>
            <person name="Rosenstiel P."/>
            <person name="Hippler M."/>
            <person name="Laroche J."/>
        </authorList>
    </citation>
    <scope>NUCLEOTIDE SEQUENCE [LARGE SCALE GENOMIC DNA]</scope>
    <source>
        <strain evidence="2 3">CCMP1005</strain>
    </source>
</reference>
<feature type="region of interest" description="Disordered" evidence="1">
    <location>
        <begin position="1"/>
        <end position="28"/>
    </location>
</feature>
<sequence length="187" mass="19490">MEMGSGRTGQLPFLTQTRGSPPSSSPWVPPLSSSFGYSLCFPPTPSGIWATRLPRVGSGLPPPTGEAWCPPPRGLRAETSSPPLSDPTGGASSGLRAETLHSLPRLRDGAAAKGRRQSRLLPVLLPGQGAAETPCPSSGLRRPHPLGLGRVVLPRDSCGGWDPMRRSSRPRGPALMGRPTPRLGAGA</sequence>
<evidence type="ECO:0000313" key="3">
    <source>
        <dbReference type="Proteomes" id="UP000266841"/>
    </source>
</evidence>
<protein>
    <submittedName>
        <fullName evidence="2">Uncharacterized protein</fullName>
    </submittedName>
</protein>
<feature type="region of interest" description="Disordered" evidence="1">
    <location>
        <begin position="155"/>
        <end position="187"/>
    </location>
</feature>
<dbReference type="EMBL" id="AGNL01014741">
    <property type="protein sequence ID" value="EJK66569.1"/>
    <property type="molecule type" value="Genomic_DNA"/>
</dbReference>
<accession>K0SNM6</accession>
<feature type="region of interest" description="Disordered" evidence="1">
    <location>
        <begin position="129"/>
        <end position="148"/>
    </location>
</feature>
<comment type="caution">
    <text evidence="2">The sequence shown here is derived from an EMBL/GenBank/DDBJ whole genome shotgun (WGS) entry which is preliminary data.</text>
</comment>
<proteinExistence type="predicted"/>
<name>K0SNM6_THAOC</name>
<feature type="non-terminal residue" evidence="2">
    <location>
        <position position="187"/>
    </location>
</feature>
<dbReference type="AlphaFoldDB" id="K0SNM6"/>
<feature type="compositionally biased region" description="Pro residues" evidence="1">
    <location>
        <begin position="61"/>
        <end position="73"/>
    </location>
</feature>